<dbReference type="InterPro" id="IPR003000">
    <property type="entry name" value="Sirtuin"/>
</dbReference>
<protein>
    <submittedName>
        <fullName evidence="7">NAD-dependent protein deacetylase sirtuin-3, mitochondrial isoform X2</fullName>
    </submittedName>
</protein>
<feature type="binding site" evidence="3">
    <location>
        <position position="294"/>
    </location>
    <ligand>
        <name>Zn(2+)</name>
        <dbReference type="ChEBI" id="CHEBI:29105"/>
    </ligand>
</feature>
<feature type="region of interest" description="Disordered" evidence="4">
    <location>
        <begin position="65"/>
        <end position="130"/>
    </location>
</feature>
<feature type="compositionally biased region" description="Low complexity" evidence="4">
    <location>
        <begin position="466"/>
        <end position="506"/>
    </location>
</feature>
<feature type="domain" description="Deacetylase sirtuin-type" evidence="5">
    <location>
        <begin position="129"/>
        <end position="392"/>
    </location>
</feature>
<dbReference type="SUPFAM" id="SSF52467">
    <property type="entry name" value="DHS-like NAD/FAD-binding domain"/>
    <property type="match status" value="1"/>
</dbReference>
<feature type="region of interest" description="Disordered" evidence="4">
    <location>
        <begin position="25"/>
        <end position="45"/>
    </location>
</feature>
<dbReference type="Pfam" id="PF02146">
    <property type="entry name" value="SIR2"/>
    <property type="match status" value="1"/>
</dbReference>
<feature type="binding site" evidence="3">
    <location>
        <position position="267"/>
    </location>
    <ligand>
        <name>Zn(2+)</name>
        <dbReference type="ChEBI" id="CHEBI:29105"/>
    </ligand>
</feature>
<evidence type="ECO:0000256" key="4">
    <source>
        <dbReference type="SAM" id="MobiDB-lite"/>
    </source>
</evidence>
<feature type="region of interest" description="Disordered" evidence="4">
    <location>
        <begin position="409"/>
        <end position="506"/>
    </location>
</feature>
<keyword evidence="1" id="KW-0808">Transferase</keyword>
<dbReference type="Proteomes" id="UP001318040">
    <property type="component" value="Chromosome 7"/>
</dbReference>
<dbReference type="AlphaFoldDB" id="A0AAJ7WPE8"/>
<feature type="binding site" evidence="3">
    <location>
        <position position="291"/>
    </location>
    <ligand>
        <name>Zn(2+)</name>
        <dbReference type="ChEBI" id="CHEBI:29105"/>
    </ligand>
</feature>
<dbReference type="GO" id="GO:0046872">
    <property type="term" value="F:metal ion binding"/>
    <property type="evidence" value="ECO:0007669"/>
    <property type="project" value="UniProtKB-KW"/>
</dbReference>
<keyword evidence="3" id="KW-0862">Zinc</keyword>
<gene>
    <name evidence="7" type="primary">SIRT3</name>
</gene>
<proteinExistence type="predicted"/>
<evidence type="ECO:0000313" key="7">
    <source>
        <dbReference type="RefSeq" id="XP_032805085.1"/>
    </source>
</evidence>
<feature type="active site" description="Proton acceptor" evidence="3">
    <location>
        <position position="259"/>
    </location>
</feature>
<dbReference type="GO" id="GO:0005634">
    <property type="term" value="C:nucleus"/>
    <property type="evidence" value="ECO:0007669"/>
    <property type="project" value="TreeGrafter"/>
</dbReference>
<sequence>MKIFAVALMSSLRQHGGVAVRQATRKLSARPTLGKAEQPNPMKKPQALPERNAAVVAAAAAAKVSAPARTEVRGGPRPAGGTAGTRSESSLSRVLGRLAITKTTQPTRTRPFSTSSDRRDGAAGGGVGGGGKIETLEDVARLIRDGHCKNIVLMAGAGMSTASGIPDFRTPGTGLYDNLQRYHLPFPEAVFDLDFFAVDPKPFFTLAQELYPGNCRPNDAHYFARLLHERRLLLRLYTQNIDGLESLAGLPPDMLVEAHGTFASATCTQCRKPQPGDQVRRTVMSGKIPHCGACSAVVKPDIVFFGEDLPRRFYAYDQDFSMADLLIVIGTSLEVMPFAGLVSAVRPGVPRLLLNREAVGLFRRAASSPTDVAHLDDVVAGVRRLTNLVGWDAELDRLIATENKRLDKELAKEDDGPADNGKAGTKNGPGKRPSGDGAAGRRGLHTASRVAPATTAPAKPWAGVMAARANARRQNAPPRAIDAASSESDSDSSGDASSDSSSGASL</sequence>
<feature type="compositionally biased region" description="Low complexity" evidence="4">
    <location>
        <begin position="65"/>
        <end position="76"/>
    </location>
</feature>
<dbReference type="CTD" id="23410"/>
<dbReference type="InterPro" id="IPR029035">
    <property type="entry name" value="DHS-like_NAD/FAD-binding_dom"/>
</dbReference>
<dbReference type="PANTHER" id="PTHR11085:SF7">
    <property type="entry name" value="NAD-DEPENDENT PROTEIN DEACETYLASE"/>
    <property type="match status" value="1"/>
</dbReference>
<evidence type="ECO:0000256" key="1">
    <source>
        <dbReference type="ARBA" id="ARBA00022679"/>
    </source>
</evidence>
<dbReference type="Gene3D" id="3.30.1600.10">
    <property type="entry name" value="SIR2/SIRT2 'Small Domain"/>
    <property type="match status" value="1"/>
</dbReference>
<name>A0AAJ7WPE8_PETMA</name>
<dbReference type="Gene3D" id="3.40.50.1220">
    <property type="entry name" value="TPP-binding domain"/>
    <property type="match status" value="1"/>
</dbReference>
<reference evidence="7" key="1">
    <citation type="submission" date="2025-08" db="UniProtKB">
        <authorList>
            <consortium name="RefSeq"/>
        </authorList>
    </citation>
    <scope>IDENTIFICATION</scope>
    <source>
        <tissue evidence="7">Sperm</tissue>
    </source>
</reference>
<dbReference type="PANTHER" id="PTHR11085">
    <property type="entry name" value="NAD-DEPENDENT PROTEIN DEACYLASE SIRTUIN-5, MITOCHONDRIAL-RELATED"/>
    <property type="match status" value="1"/>
</dbReference>
<evidence type="ECO:0000256" key="2">
    <source>
        <dbReference type="ARBA" id="ARBA00023027"/>
    </source>
</evidence>
<dbReference type="GO" id="GO:0017136">
    <property type="term" value="F:histone deacetylase activity, NAD-dependent"/>
    <property type="evidence" value="ECO:0007669"/>
    <property type="project" value="TreeGrafter"/>
</dbReference>
<feature type="binding site" evidence="3">
    <location>
        <position position="270"/>
    </location>
    <ligand>
        <name>Zn(2+)</name>
        <dbReference type="ChEBI" id="CHEBI:29105"/>
    </ligand>
</feature>
<keyword evidence="3" id="KW-0479">Metal-binding</keyword>
<dbReference type="GO" id="GO:0070403">
    <property type="term" value="F:NAD+ binding"/>
    <property type="evidence" value="ECO:0007669"/>
    <property type="project" value="InterPro"/>
</dbReference>
<dbReference type="RefSeq" id="XP_032805085.1">
    <property type="nucleotide sequence ID" value="XM_032949194.1"/>
</dbReference>
<dbReference type="InterPro" id="IPR050134">
    <property type="entry name" value="NAD-dep_sirtuin_deacylases"/>
</dbReference>
<keyword evidence="2" id="KW-0520">NAD</keyword>
<feature type="compositionally biased region" description="Polar residues" evidence="4">
    <location>
        <begin position="101"/>
        <end position="115"/>
    </location>
</feature>
<dbReference type="PROSITE" id="PS50305">
    <property type="entry name" value="SIRTUIN"/>
    <property type="match status" value="1"/>
</dbReference>
<organism evidence="6 7">
    <name type="scientific">Petromyzon marinus</name>
    <name type="common">Sea lamprey</name>
    <dbReference type="NCBI Taxonomy" id="7757"/>
    <lineage>
        <taxon>Eukaryota</taxon>
        <taxon>Metazoa</taxon>
        <taxon>Chordata</taxon>
        <taxon>Craniata</taxon>
        <taxon>Vertebrata</taxon>
        <taxon>Cyclostomata</taxon>
        <taxon>Hyperoartia</taxon>
        <taxon>Petromyzontiformes</taxon>
        <taxon>Petromyzontidae</taxon>
        <taxon>Petromyzon</taxon>
    </lineage>
</organism>
<keyword evidence="6" id="KW-1185">Reference proteome</keyword>
<evidence type="ECO:0000259" key="5">
    <source>
        <dbReference type="PROSITE" id="PS50305"/>
    </source>
</evidence>
<evidence type="ECO:0000256" key="3">
    <source>
        <dbReference type="PROSITE-ProRule" id="PRU00236"/>
    </source>
</evidence>
<evidence type="ECO:0000313" key="6">
    <source>
        <dbReference type="Proteomes" id="UP001318040"/>
    </source>
</evidence>
<accession>A0AAJ7WPE8</accession>
<dbReference type="InterPro" id="IPR026591">
    <property type="entry name" value="Sirtuin_cat_small_dom_sf"/>
</dbReference>
<dbReference type="InterPro" id="IPR026590">
    <property type="entry name" value="Ssirtuin_cat_dom"/>
</dbReference>